<keyword evidence="2" id="KW-1133">Transmembrane helix</keyword>
<gene>
    <name evidence="3" type="ORF">NJ_05_1013_154</name>
</gene>
<proteinExistence type="predicted"/>
<organism evidence="3 4">
    <name type="scientific">Synechococcus phage S-RIM2</name>
    <dbReference type="NCBI Taxonomy" id="687800"/>
    <lineage>
        <taxon>Viruses</taxon>
        <taxon>Duplodnaviria</taxon>
        <taxon>Heunggongvirae</taxon>
        <taxon>Uroviricota</taxon>
        <taxon>Caudoviricetes</taxon>
        <taxon>Pantevenvirales</taxon>
        <taxon>Kyanoviridae</taxon>
        <taxon>Nerrivikvirus</taxon>
        <taxon>Nerrivikvirus srim2</taxon>
    </lineage>
</organism>
<evidence type="ECO:0000256" key="2">
    <source>
        <dbReference type="SAM" id="Phobius"/>
    </source>
</evidence>
<sequence>MQKLINVVALLSGLTSLGLIGGSAYLLLNKDALIDQAKSAATKAATEAVANALPGMLDASMPELPGATGGVIPAAPGAAPGASPLPSTTGPAIPMP</sequence>
<keyword evidence="2" id="KW-0812">Transmembrane</keyword>
<evidence type="ECO:0000256" key="1">
    <source>
        <dbReference type="SAM" id="MobiDB-lite"/>
    </source>
</evidence>
<feature type="compositionally biased region" description="Low complexity" evidence="1">
    <location>
        <begin position="75"/>
        <end position="86"/>
    </location>
</feature>
<name>A0A1D7REH9_9CAUD</name>
<evidence type="ECO:0000313" key="3">
    <source>
        <dbReference type="EMBL" id="AON99812.1"/>
    </source>
</evidence>
<feature type="region of interest" description="Disordered" evidence="1">
    <location>
        <begin position="75"/>
        <end position="96"/>
    </location>
</feature>
<protein>
    <recommendedName>
        <fullName evidence="5">Plasmid stability protein</fullName>
    </recommendedName>
</protein>
<evidence type="ECO:0000313" key="4">
    <source>
        <dbReference type="Proteomes" id="UP000220862"/>
    </source>
</evidence>
<keyword evidence="2" id="KW-0472">Membrane</keyword>
<feature type="transmembrane region" description="Helical" evidence="2">
    <location>
        <begin position="6"/>
        <end position="28"/>
    </location>
</feature>
<dbReference type="EMBL" id="KX349236">
    <property type="protein sequence ID" value="AON99812.1"/>
    <property type="molecule type" value="Genomic_DNA"/>
</dbReference>
<dbReference type="Proteomes" id="UP000220862">
    <property type="component" value="Segment"/>
</dbReference>
<accession>A0A1D7REH9</accession>
<evidence type="ECO:0008006" key="5">
    <source>
        <dbReference type="Google" id="ProtNLM"/>
    </source>
</evidence>
<reference evidence="3 4" key="1">
    <citation type="journal article" date="2016" name="Environ. Microbiol.">
        <title>Genomic diversification of marine cyanophages into stable ecotypes.</title>
        <authorList>
            <person name="Marston M.F."/>
            <person name="Martiny J.B."/>
        </authorList>
    </citation>
    <scope>NUCLEOTIDE SEQUENCE [LARGE SCALE GENOMIC DNA]</scope>
    <source>
        <strain evidence="3">NJ_05_1013</strain>
    </source>
</reference>